<dbReference type="STRING" id="1123291.SAMN04490355_10515"/>
<keyword evidence="5" id="KW-0472">Membrane</keyword>
<keyword evidence="7" id="KW-0449">Lipoprotein</keyword>
<feature type="domain" description="Spore germination protein N-terminal" evidence="9">
    <location>
        <begin position="24"/>
        <end position="196"/>
    </location>
</feature>
<dbReference type="AlphaFoldDB" id="A0A1I4NR42"/>
<keyword evidence="4" id="KW-0732">Signal</keyword>
<evidence type="ECO:0000256" key="1">
    <source>
        <dbReference type="ARBA" id="ARBA00004635"/>
    </source>
</evidence>
<evidence type="ECO:0000313" key="11">
    <source>
        <dbReference type="Proteomes" id="UP000199520"/>
    </source>
</evidence>
<evidence type="ECO:0000259" key="8">
    <source>
        <dbReference type="Pfam" id="PF05504"/>
    </source>
</evidence>
<dbReference type="InterPro" id="IPR038501">
    <property type="entry name" value="Spore_GerAC_C_sf"/>
</dbReference>
<dbReference type="PANTHER" id="PTHR35789">
    <property type="entry name" value="SPORE GERMINATION PROTEIN B3"/>
    <property type="match status" value="1"/>
</dbReference>
<dbReference type="Pfam" id="PF25198">
    <property type="entry name" value="Spore_GerAC_N"/>
    <property type="match status" value="1"/>
</dbReference>
<dbReference type="RefSeq" id="WP_090942238.1">
    <property type="nucleotide sequence ID" value="NZ_FOTS01000051.1"/>
</dbReference>
<dbReference type="Pfam" id="PF05504">
    <property type="entry name" value="Spore_GerAC"/>
    <property type="match status" value="1"/>
</dbReference>
<evidence type="ECO:0000256" key="2">
    <source>
        <dbReference type="ARBA" id="ARBA00007886"/>
    </source>
</evidence>
<dbReference type="NCBIfam" id="TIGR02887">
    <property type="entry name" value="spore_ger_x_C"/>
    <property type="match status" value="1"/>
</dbReference>
<evidence type="ECO:0000259" key="9">
    <source>
        <dbReference type="Pfam" id="PF25198"/>
    </source>
</evidence>
<dbReference type="InterPro" id="IPR057336">
    <property type="entry name" value="GerAC_N"/>
</dbReference>
<keyword evidence="6" id="KW-0564">Palmitate</keyword>
<feature type="domain" description="Spore germination GerAC-like C-terminal" evidence="8">
    <location>
        <begin position="236"/>
        <end position="401"/>
    </location>
</feature>
<gene>
    <name evidence="10" type="ORF">SAMN04490355_10515</name>
</gene>
<evidence type="ECO:0000313" key="10">
    <source>
        <dbReference type="EMBL" id="SFM18008.1"/>
    </source>
</evidence>
<dbReference type="EMBL" id="FOTS01000051">
    <property type="protein sequence ID" value="SFM18008.1"/>
    <property type="molecule type" value="Genomic_DNA"/>
</dbReference>
<dbReference type="InterPro" id="IPR046953">
    <property type="entry name" value="Spore_GerAC-like_C"/>
</dbReference>
<comment type="similarity">
    <text evidence="2">Belongs to the GerABKC lipoprotein family.</text>
</comment>
<dbReference type="GO" id="GO:0016020">
    <property type="term" value="C:membrane"/>
    <property type="evidence" value="ECO:0007669"/>
    <property type="project" value="UniProtKB-SubCell"/>
</dbReference>
<dbReference type="Proteomes" id="UP000199520">
    <property type="component" value="Unassembled WGS sequence"/>
</dbReference>
<dbReference type="GO" id="GO:0009847">
    <property type="term" value="P:spore germination"/>
    <property type="evidence" value="ECO:0007669"/>
    <property type="project" value="InterPro"/>
</dbReference>
<keyword evidence="11" id="KW-1185">Reference proteome</keyword>
<evidence type="ECO:0000256" key="4">
    <source>
        <dbReference type="ARBA" id="ARBA00022729"/>
    </source>
</evidence>
<dbReference type="Gene3D" id="3.30.300.210">
    <property type="entry name" value="Nutrient germinant receptor protein C, domain 3"/>
    <property type="match status" value="1"/>
</dbReference>
<dbReference type="OrthoDB" id="9816067at2"/>
<evidence type="ECO:0000256" key="7">
    <source>
        <dbReference type="ARBA" id="ARBA00023288"/>
    </source>
</evidence>
<organism evidence="10 11">
    <name type="scientific">Pelosinus propionicus DSM 13327</name>
    <dbReference type="NCBI Taxonomy" id="1123291"/>
    <lineage>
        <taxon>Bacteria</taxon>
        <taxon>Bacillati</taxon>
        <taxon>Bacillota</taxon>
        <taxon>Negativicutes</taxon>
        <taxon>Selenomonadales</taxon>
        <taxon>Sporomusaceae</taxon>
        <taxon>Pelosinus</taxon>
    </lineage>
</organism>
<name>A0A1I4NR42_9FIRM</name>
<accession>A0A1I4NR42</accession>
<evidence type="ECO:0000256" key="3">
    <source>
        <dbReference type="ARBA" id="ARBA00022544"/>
    </source>
</evidence>
<protein>
    <submittedName>
        <fullName evidence="10">Germination protein, Ger(X)C family</fullName>
    </submittedName>
</protein>
<reference evidence="11" key="1">
    <citation type="submission" date="2016-10" db="EMBL/GenBank/DDBJ databases">
        <authorList>
            <person name="Varghese N."/>
            <person name="Submissions S."/>
        </authorList>
    </citation>
    <scope>NUCLEOTIDE SEQUENCE [LARGE SCALE GENOMIC DNA]</scope>
    <source>
        <strain evidence="11">DSM 13327</strain>
    </source>
</reference>
<proteinExistence type="inferred from homology"/>
<sequence>MYIRLLLGIMLLSMGVFLSGCNGARESEEVAYIVAIGIDKAEQENMIKVTYQIAKPNVEGNKGEGEKDTVLVSNSAVTITESLNLLNSTTSLVPSMSHVKVLVVGQELAREGLANFWGSLKRYREYRGSMFVLVAKGTARDFLDGNKPSFNISASKYFETMLDSGVEAGYYLRVSFHQFYIRLKSNSAHPYATFVDISDLSGKKEIATPKVTGSKIDGYVAGGIPLQGGNPIQFAGTAIFNGDKMVGTLSTTETRMMAMLLGNFNNGFLSMEDPLAPTKFINVNLRLGSAPEIKVALGDEAPVIDIKILLEGEITNLPSGINYEQESFLPLLEQQVNQVCHQEMANMIHHTQELKSDVVGFGYYIRPEFTNYQDYLQYPWFEEYSRAKVNIIIDTKIRRTGLMIRTYPVR</sequence>
<evidence type="ECO:0000256" key="6">
    <source>
        <dbReference type="ARBA" id="ARBA00023139"/>
    </source>
</evidence>
<keyword evidence="3" id="KW-0309">Germination</keyword>
<evidence type="ECO:0000256" key="5">
    <source>
        <dbReference type="ARBA" id="ARBA00023136"/>
    </source>
</evidence>
<dbReference type="Gene3D" id="6.20.190.10">
    <property type="entry name" value="Nutrient germinant receptor protein C, domain 1"/>
    <property type="match status" value="1"/>
</dbReference>
<dbReference type="PANTHER" id="PTHR35789:SF1">
    <property type="entry name" value="SPORE GERMINATION PROTEIN B3"/>
    <property type="match status" value="1"/>
</dbReference>
<dbReference type="InterPro" id="IPR008844">
    <property type="entry name" value="Spore_GerAC-like"/>
</dbReference>
<comment type="subcellular location">
    <subcellularLocation>
        <location evidence="1">Membrane</location>
        <topology evidence="1">Lipid-anchor</topology>
    </subcellularLocation>
</comment>
<dbReference type="PROSITE" id="PS51257">
    <property type="entry name" value="PROKAR_LIPOPROTEIN"/>
    <property type="match status" value="1"/>
</dbReference>